<gene>
    <name evidence="1" type="ORF">HKB21_05660</name>
</gene>
<reference evidence="1 2" key="1">
    <citation type="submission" date="2020-04" db="EMBL/GenBank/DDBJ databases">
        <title>Whole-genome sequencing of Vibrio spp. from China reveals different genetic environments of blaCTX-M-14 among diverse lineages.</title>
        <authorList>
            <person name="Zheng Z."/>
            <person name="Ye L."/>
            <person name="Chen S."/>
        </authorList>
    </citation>
    <scope>NUCLEOTIDE SEQUENCE [LARGE SCALE GENOMIC DNA]</scope>
    <source>
        <strain evidence="1 2">Vb0574</strain>
    </source>
</reference>
<feature type="non-terminal residue" evidence="1">
    <location>
        <position position="1"/>
    </location>
</feature>
<accession>A0A7Y0X4Q1</accession>
<dbReference type="EMBL" id="JABCLD010000778">
    <property type="protein sequence ID" value="NMU25100.1"/>
    <property type="molecule type" value="Genomic_DNA"/>
</dbReference>
<proteinExistence type="predicted"/>
<dbReference type="Proteomes" id="UP000555836">
    <property type="component" value="Unassembled WGS sequence"/>
</dbReference>
<evidence type="ECO:0000313" key="1">
    <source>
        <dbReference type="EMBL" id="NMU25100.1"/>
    </source>
</evidence>
<protein>
    <submittedName>
        <fullName evidence="1">Uncharacterized protein</fullName>
    </submittedName>
</protein>
<comment type="caution">
    <text evidence="1">The sequence shown here is derived from an EMBL/GenBank/DDBJ whole genome shotgun (WGS) entry which is preliminary data.</text>
</comment>
<organism evidence="1 2">
    <name type="scientific">Vibrio parahaemolyticus</name>
    <dbReference type="NCBI Taxonomy" id="670"/>
    <lineage>
        <taxon>Bacteria</taxon>
        <taxon>Pseudomonadati</taxon>
        <taxon>Pseudomonadota</taxon>
        <taxon>Gammaproteobacteria</taxon>
        <taxon>Vibrionales</taxon>
        <taxon>Vibrionaceae</taxon>
        <taxon>Vibrio</taxon>
    </lineage>
</organism>
<feature type="non-terminal residue" evidence="1">
    <location>
        <position position="85"/>
    </location>
</feature>
<dbReference type="AlphaFoldDB" id="A0A7Y0X4Q1"/>
<name>A0A7Y0X4Q1_VIBPH</name>
<evidence type="ECO:0000313" key="2">
    <source>
        <dbReference type="Proteomes" id="UP000555836"/>
    </source>
</evidence>
<sequence>FNTVNWSERKLDWGIGVRAPGEYTLRVYGLSRAGKYHFKVNTIATPEELTSSSNIIGVNDSIAGYMSNGTFAEYKLLARGNTAYR</sequence>